<evidence type="ECO:0000259" key="1">
    <source>
        <dbReference type="Pfam" id="PF13280"/>
    </source>
</evidence>
<protein>
    <recommendedName>
        <fullName evidence="1">WYL domain-containing protein</fullName>
    </recommendedName>
</protein>
<reference evidence="2 3" key="1">
    <citation type="journal article" date="2016" name="Front. Microbiol.">
        <title>Genomic Resource of Rice Seed Associated Bacteria.</title>
        <authorList>
            <person name="Midha S."/>
            <person name="Bansal K."/>
            <person name="Sharma S."/>
            <person name="Kumar N."/>
            <person name="Patil P.P."/>
            <person name="Chaudhry V."/>
            <person name="Patil P.B."/>
        </authorList>
    </citation>
    <scope>NUCLEOTIDE SEQUENCE [LARGE SCALE GENOMIC DNA]</scope>
    <source>
        <strain evidence="2 3">NS226</strain>
    </source>
</reference>
<dbReference type="AlphaFoldDB" id="A0A175R2Y1"/>
<sequence>MAYVDVNGEETVRDIEDPKAERIGRELYVEAWCHLRNDRRTFRADRIRWLEADTGARVLDPVKFFASKAPVPLEETPEYIAHKKAMTRVLPGLKALTWLARTDRDVDAEEMAVLLSYIPARIALTKGASDWNEHFARAWIDDANPTKADALKALSEMPPGSKQADLFKACAARIVLTNGAPDRLKENRRQQLMKVMP</sequence>
<dbReference type="Proteomes" id="UP000078272">
    <property type="component" value="Unassembled WGS sequence"/>
</dbReference>
<proteinExistence type="predicted"/>
<name>A0A175R2Y1_9HYPH</name>
<gene>
    <name evidence="2" type="ORF">NS226_21105</name>
</gene>
<evidence type="ECO:0000313" key="3">
    <source>
        <dbReference type="Proteomes" id="UP000078272"/>
    </source>
</evidence>
<feature type="domain" description="WYL" evidence="1">
    <location>
        <begin position="4"/>
        <end position="50"/>
    </location>
</feature>
<dbReference type="EMBL" id="LDPZ01000068">
    <property type="protein sequence ID" value="KTQ85092.1"/>
    <property type="molecule type" value="Genomic_DNA"/>
</dbReference>
<dbReference type="PATRIC" id="fig|401562.3.peg.4657"/>
<comment type="caution">
    <text evidence="2">The sequence shown here is derived from an EMBL/GenBank/DDBJ whole genome shotgun (WGS) entry which is preliminary data.</text>
</comment>
<organism evidence="2 3">
    <name type="scientific">Aureimonas ureilytica</name>
    <dbReference type="NCBI Taxonomy" id="401562"/>
    <lineage>
        <taxon>Bacteria</taxon>
        <taxon>Pseudomonadati</taxon>
        <taxon>Pseudomonadota</taxon>
        <taxon>Alphaproteobacteria</taxon>
        <taxon>Hyphomicrobiales</taxon>
        <taxon>Aurantimonadaceae</taxon>
        <taxon>Aureimonas</taxon>
    </lineage>
</organism>
<dbReference type="Pfam" id="PF13280">
    <property type="entry name" value="WYL"/>
    <property type="match status" value="1"/>
</dbReference>
<dbReference type="InterPro" id="IPR026881">
    <property type="entry name" value="WYL_dom"/>
</dbReference>
<evidence type="ECO:0000313" key="2">
    <source>
        <dbReference type="EMBL" id="KTQ85092.1"/>
    </source>
</evidence>
<accession>A0A175R2Y1</accession>